<dbReference type="PANTHER" id="PTHR32440">
    <property type="entry name" value="PHOSPHATASE DCR2-RELATED-RELATED"/>
    <property type="match status" value="1"/>
</dbReference>
<sequence length="493" mass="55589">MTERIQIKTMKKYTLILVTLFCTITLFAQKNNIQLKFNKDGYFKIAQFTDLHWSNNSPNCSKTVDVIKHVLATEKPDIAILTGDVVTDMPAKEGWKSIGKIFEEAKTPWAVTLGNHDEEAGLTRDEVFDLIANYPYFIGEKGPELSGSGNYPLEVKSSKGAKTAAVLYCIDSHNKPSAHKYGHYDWIHFDQIDWYRKTSDKYTIQNGGTPLPALAFFHIPILEYNNVVGKEKTIGNKEEEVASPEINSGMFCSMVEKKDVMGVFVGHDHDNDYIGIDQGVALAFGRTTGVDAYGKLERGGRIIKMYEGKNQFDTWIRTPKGIEFEYYYPSGLSSADEQATEYLPAKNIQVKQQGVEYKYYEADFKLTHTDMIASAKLVKEGTMNNFSIASATAKDSMAFVFKTYIKIPEKGVYQFYTFSDDGSKLLIDGQTVVDNDGSHSLKRAEGKIALEAGYHELKLLYFENYMGEFLEVGLSSRSIREDIIPDNMLYIAK</sequence>
<dbReference type="EMBL" id="FLUL01000001">
    <property type="protein sequence ID" value="SBW06255.1"/>
    <property type="molecule type" value="Genomic_DNA"/>
</dbReference>
<feature type="domain" description="PA14" evidence="1">
    <location>
        <begin position="350"/>
        <end position="488"/>
    </location>
</feature>
<evidence type="ECO:0000259" key="1">
    <source>
        <dbReference type="PROSITE" id="PS51820"/>
    </source>
</evidence>
<accession>A0A212K402</accession>
<dbReference type="PANTHER" id="PTHR32440:SF11">
    <property type="entry name" value="METALLOPHOSPHOESTERASE DOMAIN-CONTAINING PROTEIN"/>
    <property type="match status" value="1"/>
</dbReference>
<dbReference type="Gene3D" id="3.60.21.10">
    <property type="match status" value="1"/>
</dbReference>
<dbReference type="GO" id="GO:0016788">
    <property type="term" value="F:hydrolase activity, acting on ester bonds"/>
    <property type="evidence" value="ECO:0007669"/>
    <property type="project" value="TreeGrafter"/>
</dbReference>
<dbReference type="PROSITE" id="PS51820">
    <property type="entry name" value="PA14"/>
    <property type="match status" value="1"/>
</dbReference>
<dbReference type="SUPFAM" id="SSF56300">
    <property type="entry name" value="Metallo-dependent phosphatases"/>
    <property type="match status" value="1"/>
</dbReference>
<organism evidence="2">
    <name type="scientific">uncultured Dysgonomonas sp</name>
    <dbReference type="NCBI Taxonomy" id="206096"/>
    <lineage>
        <taxon>Bacteria</taxon>
        <taxon>Pseudomonadati</taxon>
        <taxon>Bacteroidota</taxon>
        <taxon>Bacteroidia</taxon>
        <taxon>Bacteroidales</taxon>
        <taxon>Dysgonomonadaceae</taxon>
        <taxon>Dysgonomonas</taxon>
        <taxon>environmental samples</taxon>
    </lineage>
</organism>
<name>A0A212K402_9BACT</name>
<dbReference type="AlphaFoldDB" id="A0A212K402"/>
<reference evidence="2" key="1">
    <citation type="submission" date="2016-04" db="EMBL/GenBank/DDBJ databases">
        <authorList>
            <person name="Evans L.H."/>
            <person name="Alamgir A."/>
            <person name="Owens N."/>
            <person name="Weber N.D."/>
            <person name="Virtaneva K."/>
            <person name="Barbian K."/>
            <person name="Babar A."/>
            <person name="Rosenke K."/>
        </authorList>
    </citation>
    <scope>NUCLEOTIDE SEQUENCE</scope>
    <source>
        <strain evidence="2">86-2</strain>
    </source>
</reference>
<dbReference type="Gene3D" id="3.90.182.10">
    <property type="entry name" value="Toxin - Anthrax Protective Antigen,domain 1"/>
    <property type="match status" value="1"/>
</dbReference>
<dbReference type="GO" id="GO:0005737">
    <property type="term" value="C:cytoplasm"/>
    <property type="evidence" value="ECO:0007669"/>
    <property type="project" value="TreeGrafter"/>
</dbReference>
<proteinExistence type="predicted"/>
<dbReference type="InterPro" id="IPR037524">
    <property type="entry name" value="PA14/GLEYA"/>
</dbReference>
<gene>
    <name evidence="2" type="ORF">KL86DYS2_12941</name>
</gene>
<dbReference type="InterPro" id="IPR011658">
    <property type="entry name" value="PA14_dom"/>
</dbReference>
<dbReference type="Pfam" id="PF07691">
    <property type="entry name" value="PA14"/>
    <property type="match status" value="1"/>
</dbReference>
<protein>
    <recommendedName>
        <fullName evidence="1">PA14 domain-containing protein</fullName>
    </recommendedName>
</protein>
<dbReference type="SUPFAM" id="SSF56988">
    <property type="entry name" value="Anthrax protective antigen"/>
    <property type="match status" value="1"/>
</dbReference>
<dbReference type="InterPro" id="IPR029052">
    <property type="entry name" value="Metallo-depent_PP-like"/>
</dbReference>
<dbReference type="Pfam" id="PF00149">
    <property type="entry name" value="Metallophos"/>
    <property type="match status" value="1"/>
</dbReference>
<dbReference type="SMART" id="SM00758">
    <property type="entry name" value="PA14"/>
    <property type="match status" value="1"/>
</dbReference>
<evidence type="ECO:0000313" key="2">
    <source>
        <dbReference type="EMBL" id="SBW06255.1"/>
    </source>
</evidence>
<dbReference type="InterPro" id="IPR004843">
    <property type="entry name" value="Calcineurin-like_PHP"/>
</dbReference>
<dbReference type="CDD" id="cd07383">
    <property type="entry name" value="MPP_Dcr2"/>
    <property type="match status" value="1"/>
</dbReference>